<dbReference type="OMA" id="TEHDVVM"/>
<reference evidence="4" key="2">
    <citation type="submission" date="2025-09" db="UniProtKB">
        <authorList>
            <consortium name="Ensembl"/>
        </authorList>
    </citation>
    <scope>IDENTIFICATION</scope>
</reference>
<protein>
    <recommendedName>
        <fullName evidence="6">Leydig cell tumor 10 kDa protein-like</fullName>
    </recommendedName>
</protein>
<comment type="function">
    <text evidence="1">May have a potential role in hypercalcemia of malignancy.</text>
</comment>
<evidence type="ECO:0000313" key="4">
    <source>
        <dbReference type="Ensembl" id="ENSCGRP00001027341.1"/>
    </source>
</evidence>
<dbReference type="PANTHER" id="PTHR16967:SF1">
    <property type="entry name" value="LEYDIG CELL TUMOR 10 KDA PROTEIN HOMOLOG"/>
    <property type="match status" value="1"/>
</dbReference>
<organism evidence="4 5">
    <name type="scientific">Cricetulus griseus</name>
    <name type="common">Chinese hamster</name>
    <name type="synonym">Cricetulus barabensis griseus</name>
    <dbReference type="NCBI Taxonomy" id="10029"/>
    <lineage>
        <taxon>Eukaryota</taxon>
        <taxon>Metazoa</taxon>
        <taxon>Chordata</taxon>
        <taxon>Craniata</taxon>
        <taxon>Vertebrata</taxon>
        <taxon>Euteleostomi</taxon>
        <taxon>Mammalia</taxon>
        <taxon>Eutheria</taxon>
        <taxon>Euarchontoglires</taxon>
        <taxon>Glires</taxon>
        <taxon>Rodentia</taxon>
        <taxon>Myomorpha</taxon>
        <taxon>Muroidea</taxon>
        <taxon>Cricetidae</taxon>
        <taxon>Cricetinae</taxon>
        <taxon>Cricetulus</taxon>
    </lineage>
</organism>
<sequence>MVQGQRKFQAQKPKSKAVAAAEQSREPRKGGRVTAPKKARIFRKKTEHDVVMKANSSLLKKLTLLKGASKKTGAITPNKTPS</sequence>
<dbReference type="AlphaFoldDB" id="A0A8C2N358"/>
<comment type="similarity">
    <text evidence="2">Belongs to the UPF0390 family.</text>
</comment>
<evidence type="ECO:0000313" key="5">
    <source>
        <dbReference type="Proteomes" id="UP000694386"/>
    </source>
</evidence>
<accession>A0A8C2N358</accession>
<dbReference type="Proteomes" id="UP000694386">
    <property type="component" value="Unplaced"/>
</dbReference>
<proteinExistence type="inferred from homology"/>
<dbReference type="InterPro" id="IPR019034">
    <property type="entry name" value="UPF0390"/>
</dbReference>
<dbReference type="Ensembl" id="ENSCGRT00001031588.1">
    <property type="protein sequence ID" value="ENSCGRP00001027341.1"/>
    <property type="gene ID" value="ENSCGRG00001024378.1"/>
</dbReference>
<dbReference type="Pfam" id="PF09495">
    <property type="entry name" value="DUF2462"/>
    <property type="match status" value="1"/>
</dbReference>
<evidence type="ECO:0000256" key="1">
    <source>
        <dbReference type="ARBA" id="ARBA00003358"/>
    </source>
</evidence>
<name>A0A8C2N358_CRIGR</name>
<evidence type="ECO:0000256" key="2">
    <source>
        <dbReference type="ARBA" id="ARBA00006802"/>
    </source>
</evidence>
<evidence type="ECO:0000256" key="3">
    <source>
        <dbReference type="SAM" id="MobiDB-lite"/>
    </source>
</evidence>
<dbReference type="PANTHER" id="PTHR16967">
    <property type="entry name" value="LEYDIG CELL TUMOR 10 KDA PROTEIN HOMOLOG"/>
    <property type="match status" value="1"/>
</dbReference>
<reference evidence="4" key="1">
    <citation type="submission" date="2025-08" db="UniProtKB">
        <authorList>
            <consortium name="Ensembl"/>
        </authorList>
    </citation>
    <scope>IDENTIFICATION</scope>
</reference>
<evidence type="ECO:0008006" key="6">
    <source>
        <dbReference type="Google" id="ProtNLM"/>
    </source>
</evidence>
<feature type="region of interest" description="Disordered" evidence="3">
    <location>
        <begin position="1"/>
        <end position="38"/>
    </location>
</feature>